<name>A0A5K7XPP4_9BACT</name>
<proteinExistence type="predicted"/>
<dbReference type="EMBL" id="AP021861">
    <property type="protein sequence ID" value="BBO35399.1"/>
    <property type="molecule type" value="Genomic_DNA"/>
</dbReference>
<evidence type="ECO:0000259" key="1">
    <source>
        <dbReference type="Pfam" id="PF07589"/>
    </source>
</evidence>
<dbReference type="NCBIfam" id="TIGR02595">
    <property type="entry name" value="PEP_CTERM"/>
    <property type="match status" value="1"/>
</dbReference>
<dbReference type="RefSeq" id="WP_152100788.1">
    <property type="nucleotide sequence ID" value="NZ_AP021861.1"/>
</dbReference>
<protein>
    <recommendedName>
        <fullName evidence="1">Ice-binding protein C-terminal domain-containing protein</fullName>
    </recommendedName>
</protein>
<gene>
    <name evidence="2" type="ORF">PLANPX_5011</name>
</gene>
<dbReference type="AlphaFoldDB" id="A0A5K7XPP4"/>
<feature type="domain" description="Ice-binding protein C-terminal" evidence="1">
    <location>
        <begin position="494"/>
        <end position="517"/>
    </location>
</feature>
<evidence type="ECO:0000313" key="2">
    <source>
        <dbReference type="EMBL" id="BBO35399.1"/>
    </source>
</evidence>
<organism evidence="2 3">
    <name type="scientific">Lacipirellula parvula</name>
    <dbReference type="NCBI Taxonomy" id="2650471"/>
    <lineage>
        <taxon>Bacteria</taxon>
        <taxon>Pseudomonadati</taxon>
        <taxon>Planctomycetota</taxon>
        <taxon>Planctomycetia</taxon>
        <taxon>Pirellulales</taxon>
        <taxon>Lacipirellulaceae</taxon>
        <taxon>Lacipirellula</taxon>
    </lineage>
</organism>
<reference evidence="3" key="1">
    <citation type="submission" date="2019-10" db="EMBL/GenBank/DDBJ databases">
        <title>Lacipirellula parvula gen. nov., sp. nov., representing a lineage of planctomycetes widespread in freshwater anoxic habitats, and description of the family Lacipirellulaceae.</title>
        <authorList>
            <person name="Dedysh S.N."/>
            <person name="Kulichevskaya I.S."/>
            <person name="Beletsky A.V."/>
            <person name="Rakitin A.L."/>
            <person name="Mardanov A.V."/>
            <person name="Ivanova A.A."/>
            <person name="Saltykova V.X."/>
            <person name="Rijpstra W.I.C."/>
            <person name="Sinninghe Damste J.S."/>
            <person name="Ravin N.V."/>
        </authorList>
    </citation>
    <scope>NUCLEOTIDE SEQUENCE [LARGE SCALE GENOMIC DNA]</scope>
    <source>
        <strain evidence="3">PX69</strain>
    </source>
</reference>
<dbReference type="InterPro" id="IPR013424">
    <property type="entry name" value="Ice-binding_C"/>
</dbReference>
<dbReference type="Pfam" id="PF07589">
    <property type="entry name" value="PEP-CTERM"/>
    <property type="match status" value="1"/>
</dbReference>
<evidence type="ECO:0000313" key="3">
    <source>
        <dbReference type="Proteomes" id="UP000326837"/>
    </source>
</evidence>
<sequence>MTRSAVPACLAALILFLCAPATYGVPYASRVSINTAPSLAQFASVVPPTAPEVSFVLNEPAEQVGYSVNGGPLQWLDGSTKGTKTFPLSSPLDKFSILVKNMEAEGYTIPTGGTALSAANGLSQSVPASGLRLVSDDTNPLNSFNAARGVGVNLNPNSPNFGIAYIGNASLGPTADSARYLSRGVYAVAADGSDAFGYGDFFPDSGFSFPGGGSIAWRLAVGTDDEVYVADGALLSHGLVRLEGQLWMSYPVLAPGFGPPPLPPEANHGRITGFVVSGSPYDGTLVVHTVDRDFSSSQIGGTDTSDLNSVWRYDLGFDAQFSAQMPTKVNTENVLPPIGTPDLARGADGKFYLSNSLLSGSSAGIVVLNPQGEPIYDSLTASRAMLNDPNIADVMRNVMGIAISPDQMWLAAMLRSGDVAVLPVVDGIPDLSGVMVVNTALGPLPGRGVAFDAAGNLHCIVAGTGVSYRVISPGGTTFATTSWDGTSMGFKIASVPEPASLALAGVGVVAAGAMRRRRLLAT</sequence>
<dbReference type="SUPFAM" id="SSF63829">
    <property type="entry name" value="Calcium-dependent phosphotriesterase"/>
    <property type="match status" value="1"/>
</dbReference>
<dbReference type="Proteomes" id="UP000326837">
    <property type="component" value="Chromosome"/>
</dbReference>
<keyword evidence="3" id="KW-1185">Reference proteome</keyword>
<accession>A0A5K7XPP4</accession>
<dbReference type="KEGG" id="lpav:PLANPX_5011"/>